<evidence type="ECO:0000313" key="8">
    <source>
        <dbReference type="Proteomes" id="UP001589627"/>
    </source>
</evidence>
<dbReference type="Proteomes" id="UP001589627">
    <property type="component" value="Unassembled WGS sequence"/>
</dbReference>
<feature type="non-terminal residue" evidence="7">
    <location>
        <position position="177"/>
    </location>
</feature>
<comment type="caution">
    <text evidence="7">The sequence shown here is derived from an EMBL/GenBank/DDBJ whole genome shotgun (WGS) entry which is preliminary data.</text>
</comment>
<evidence type="ECO:0000259" key="6">
    <source>
        <dbReference type="PROSITE" id="PS50929"/>
    </source>
</evidence>
<feature type="transmembrane region" description="Helical" evidence="5">
    <location>
        <begin position="129"/>
        <end position="151"/>
    </location>
</feature>
<keyword evidence="3 5" id="KW-1133">Transmembrane helix</keyword>
<proteinExistence type="predicted"/>
<protein>
    <submittedName>
        <fullName evidence="7">Thiol reductant ABC exporter subunit CydC</fullName>
    </submittedName>
</protein>
<dbReference type="InterPro" id="IPR036640">
    <property type="entry name" value="ABC1_TM_sf"/>
</dbReference>
<accession>A0ABV5Z044</accession>
<dbReference type="EMBL" id="JBHLZP010001285">
    <property type="protein sequence ID" value="MFB9840696.1"/>
    <property type="molecule type" value="Genomic_DNA"/>
</dbReference>
<keyword evidence="8" id="KW-1185">Reference proteome</keyword>
<sequence length="177" mass="18197">MIARLIGRRHQAALAWATAAGVGGELSAVGLTASGAWLIARAGQQPPLSALALAIVGVRAFALFRGGLRYVERLTGHDAALRVLADLRVRAYEALRRSADPALRETAPGERDAELVQRMVADVESVQDLLLRCLLPTVVSWAVGLAAVALSAVLLPAAGSVLAAGIVLAGAALPTVA</sequence>
<comment type="subcellular location">
    <subcellularLocation>
        <location evidence="1">Cell membrane</location>
        <topology evidence="1">Multi-pass membrane protein</topology>
    </subcellularLocation>
</comment>
<feature type="domain" description="ABC transmembrane type-1" evidence="6">
    <location>
        <begin position="15"/>
        <end position="177"/>
    </location>
</feature>
<feature type="transmembrane region" description="Helical" evidence="5">
    <location>
        <begin position="157"/>
        <end position="176"/>
    </location>
</feature>
<organism evidence="7 8">
    <name type="scientific">Actinoallomurus acaciae</name>
    <dbReference type="NCBI Taxonomy" id="502577"/>
    <lineage>
        <taxon>Bacteria</taxon>
        <taxon>Bacillati</taxon>
        <taxon>Actinomycetota</taxon>
        <taxon>Actinomycetes</taxon>
        <taxon>Streptosporangiales</taxon>
        <taxon>Thermomonosporaceae</taxon>
        <taxon>Actinoallomurus</taxon>
    </lineage>
</organism>
<keyword evidence="2 5" id="KW-0812">Transmembrane</keyword>
<evidence type="ECO:0000256" key="3">
    <source>
        <dbReference type="ARBA" id="ARBA00022989"/>
    </source>
</evidence>
<dbReference type="InterPro" id="IPR011527">
    <property type="entry name" value="ABC1_TM_dom"/>
</dbReference>
<evidence type="ECO:0000256" key="4">
    <source>
        <dbReference type="ARBA" id="ARBA00023136"/>
    </source>
</evidence>
<evidence type="ECO:0000256" key="1">
    <source>
        <dbReference type="ARBA" id="ARBA00004651"/>
    </source>
</evidence>
<reference evidence="7 8" key="1">
    <citation type="submission" date="2024-09" db="EMBL/GenBank/DDBJ databases">
        <authorList>
            <person name="Sun Q."/>
            <person name="Mori K."/>
        </authorList>
    </citation>
    <scope>NUCLEOTIDE SEQUENCE [LARGE SCALE GENOMIC DNA]</scope>
    <source>
        <strain evidence="7 8">TBRC 0563</strain>
    </source>
</reference>
<evidence type="ECO:0000313" key="7">
    <source>
        <dbReference type="EMBL" id="MFB9840696.1"/>
    </source>
</evidence>
<evidence type="ECO:0000256" key="5">
    <source>
        <dbReference type="SAM" id="Phobius"/>
    </source>
</evidence>
<evidence type="ECO:0000256" key="2">
    <source>
        <dbReference type="ARBA" id="ARBA00022692"/>
    </source>
</evidence>
<gene>
    <name evidence="7" type="ORF">ACFFNX_52075</name>
</gene>
<name>A0ABV5Z044_9ACTN</name>
<dbReference type="SUPFAM" id="SSF90123">
    <property type="entry name" value="ABC transporter transmembrane region"/>
    <property type="match status" value="1"/>
</dbReference>
<keyword evidence="4 5" id="KW-0472">Membrane</keyword>
<feature type="transmembrane region" description="Helical" evidence="5">
    <location>
        <begin position="46"/>
        <end position="64"/>
    </location>
</feature>
<dbReference type="Gene3D" id="1.20.1560.10">
    <property type="entry name" value="ABC transporter type 1, transmembrane domain"/>
    <property type="match status" value="1"/>
</dbReference>
<dbReference type="PROSITE" id="PS50929">
    <property type="entry name" value="ABC_TM1F"/>
    <property type="match status" value="1"/>
</dbReference>
<feature type="transmembrane region" description="Helical" evidence="5">
    <location>
        <begin position="12"/>
        <end position="40"/>
    </location>
</feature>